<comment type="caution">
    <text evidence="1">The sequence shown here is derived from an EMBL/GenBank/DDBJ whole genome shotgun (WGS) entry which is preliminary data.</text>
</comment>
<name>A0AB37UP82_9CYAN</name>
<protein>
    <submittedName>
        <fullName evidence="1">Uncharacterized protein</fullName>
    </submittedName>
</protein>
<dbReference type="EMBL" id="RSCK01000008">
    <property type="protein sequence ID" value="RUT13191.1"/>
    <property type="molecule type" value="Genomic_DNA"/>
</dbReference>
<dbReference type="AlphaFoldDB" id="A0AB37UP82"/>
<accession>A0AB37UP82</accession>
<proteinExistence type="predicted"/>
<dbReference type="Proteomes" id="UP000282574">
    <property type="component" value="Unassembled WGS sequence"/>
</dbReference>
<dbReference type="RefSeq" id="WP_106168225.1">
    <property type="nucleotide sequence ID" value="NZ_JAVKZF010000008.1"/>
</dbReference>
<sequence length="98" mass="11137">MQPTMSSLSNRDFKNNPFLSPGEYCTCHIGISESDERMAAIIVNKQYYSFFKSVKDREKALSVINKLQEKGNDALIVKTPKGFSIWVLEPTAYLCKPK</sequence>
<reference evidence="1 2" key="1">
    <citation type="journal article" date="2019" name="Genome Biol. Evol.">
        <title>Day and night: Metabolic profiles and evolutionary relationships of six axenic non-marine cyanobacteria.</title>
        <authorList>
            <person name="Will S.E."/>
            <person name="Henke P."/>
            <person name="Boedeker C."/>
            <person name="Huang S."/>
            <person name="Brinkmann H."/>
            <person name="Rohde M."/>
            <person name="Jarek M."/>
            <person name="Friedl T."/>
            <person name="Seufert S."/>
            <person name="Schumacher M."/>
            <person name="Overmann J."/>
            <person name="Neumann-Schaal M."/>
            <person name="Petersen J."/>
        </authorList>
    </citation>
    <scope>NUCLEOTIDE SEQUENCE [LARGE SCALE GENOMIC DNA]</scope>
    <source>
        <strain evidence="1 2">SAG 39.79</strain>
    </source>
</reference>
<organism evidence="1 2">
    <name type="scientific">Chroococcidiopsis cubana SAG 39.79</name>
    <dbReference type="NCBI Taxonomy" id="388085"/>
    <lineage>
        <taxon>Bacteria</taxon>
        <taxon>Bacillati</taxon>
        <taxon>Cyanobacteriota</taxon>
        <taxon>Cyanophyceae</taxon>
        <taxon>Chroococcidiopsidales</taxon>
        <taxon>Chroococcidiopsidaceae</taxon>
        <taxon>Chroococcidiopsis</taxon>
    </lineage>
</organism>
<evidence type="ECO:0000313" key="2">
    <source>
        <dbReference type="Proteomes" id="UP000282574"/>
    </source>
</evidence>
<evidence type="ECO:0000313" key="1">
    <source>
        <dbReference type="EMBL" id="RUT13191.1"/>
    </source>
</evidence>
<keyword evidence="2" id="KW-1185">Reference proteome</keyword>
<gene>
    <name evidence="1" type="ORF">DSM107010_14530</name>
</gene>